<gene>
    <name evidence="7" type="ORF">SAMN05421543_1545</name>
</gene>
<keyword evidence="2" id="KW-0813">Transport</keyword>
<evidence type="ECO:0000313" key="8">
    <source>
        <dbReference type="Proteomes" id="UP000183508"/>
    </source>
</evidence>
<reference evidence="8" key="1">
    <citation type="submission" date="2016-10" db="EMBL/GenBank/DDBJ databases">
        <authorList>
            <person name="Varghese N."/>
        </authorList>
    </citation>
    <scope>NUCLEOTIDE SEQUENCE [LARGE SCALE GENOMIC DNA]</scope>
    <source>
        <strain evidence="8">DSM 17980</strain>
    </source>
</reference>
<feature type="transmembrane region" description="Helical" evidence="6">
    <location>
        <begin position="448"/>
        <end position="466"/>
    </location>
</feature>
<accession>A0A1I7LHW9</accession>
<protein>
    <submittedName>
        <fullName evidence="7">Uncharacterized membrane protein, oligopeptide transporter (OPT) family</fullName>
    </submittedName>
</protein>
<dbReference type="EMBL" id="FPBV01000054">
    <property type="protein sequence ID" value="SFV09282.1"/>
    <property type="molecule type" value="Genomic_DNA"/>
</dbReference>
<feature type="transmembrane region" description="Helical" evidence="6">
    <location>
        <begin position="12"/>
        <end position="34"/>
    </location>
</feature>
<dbReference type="Proteomes" id="UP000183508">
    <property type="component" value="Unassembled WGS sequence"/>
</dbReference>
<feature type="transmembrane region" description="Helical" evidence="6">
    <location>
        <begin position="161"/>
        <end position="192"/>
    </location>
</feature>
<comment type="subcellular location">
    <subcellularLocation>
        <location evidence="1">Membrane</location>
        <topology evidence="1">Multi-pass membrane protein</topology>
    </subcellularLocation>
</comment>
<evidence type="ECO:0000256" key="5">
    <source>
        <dbReference type="ARBA" id="ARBA00023136"/>
    </source>
</evidence>
<dbReference type="AlphaFoldDB" id="A0A1I7LHW9"/>
<feature type="transmembrane region" description="Helical" evidence="6">
    <location>
        <begin position="472"/>
        <end position="501"/>
    </location>
</feature>
<dbReference type="GO" id="GO:0035673">
    <property type="term" value="F:oligopeptide transmembrane transporter activity"/>
    <property type="evidence" value="ECO:0007669"/>
    <property type="project" value="InterPro"/>
</dbReference>
<feature type="transmembrane region" description="Helical" evidence="6">
    <location>
        <begin position="304"/>
        <end position="324"/>
    </location>
</feature>
<dbReference type="GO" id="GO:0016020">
    <property type="term" value="C:membrane"/>
    <property type="evidence" value="ECO:0007669"/>
    <property type="project" value="UniProtKB-SubCell"/>
</dbReference>
<sequence>MHPKLFEPSSFVFNLLIGFLGAIIGMQLIVTLGITPNTAIIGALIAMLIARMPGAVFQKFKSIHRQNLVQTTISGATFGAANALLLPIGIPFLLGQPNLVVPVLIGVTFALLIDATILYKIFDTRIFPASNAWPPGVATGEAILAGDKGGKRGRLLLYGTGLGLIGSYFGISMSAFGVAFIGNIWALMMWGIGLLVKGYDKQLFGVSIDKYYIPHGIMVGAGLVALIQVIWILLKKRTDAQSSVAESAATVETGAELAPTDIRLPLTRSDRDISKAVLYGFLAYLICALFLALVTGLWAHMSVAAMIGWIIFAAFVALAHELIVGLSAMHAGWFPAFAVALISLVVGMMFHFPAVPLAVLVAYAAATGPAFADMGYDFKAGWILRANYSRAYELEGRRQQYWASLLGFAAALVIVAIFHRNYFAHGLIPPVDKVYIATIKAGLTDPHIATNLLLWAIPGAIVQLIGGPSRQIGILFATGLLITNPLAGWAVLVGIAIRLIVLKIYGKQAESTMSILAAGFIAGDALYGFFNSVYKFFGTAKK</sequence>
<feature type="transmembrane region" description="Helical" evidence="6">
    <location>
        <begin position="40"/>
        <end position="60"/>
    </location>
</feature>
<proteinExistence type="predicted"/>
<name>A0A1I7LHW9_9BACL</name>
<feature type="transmembrane region" description="Helical" evidence="6">
    <location>
        <begin position="276"/>
        <end position="298"/>
    </location>
</feature>
<evidence type="ECO:0000256" key="4">
    <source>
        <dbReference type="ARBA" id="ARBA00022989"/>
    </source>
</evidence>
<keyword evidence="4 6" id="KW-1133">Transmembrane helix</keyword>
<dbReference type="RefSeq" id="WP_245784096.1">
    <property type="nucleotide sequence ID" value="NZ_FPBV01000054.1"/>
</dbReference>
<evidence type="ECO:0000256" key="3">
    <source>
        <dbReference type="ARBA" id="ARBA00022692"/>
    </source>
</evidence>
<dbReference type="STRING" id="392015.SAMN05421543_1545"/>
<evidence type="ECO:0000256" key="1">
    <source>
        <dbReference type="ARBA" id="ARBA00004141"/>
    </source>
</evidence>
<dbReference type="InterPro" id="IPR004813">
    <property type="entry name" value="OPT"/>
</dbReference>
<feature type="transmembrane region" description="Helical" evidence="6">
    <location>
        <begin position="212"/>
        <end position="234"/>
    </location>
</feature>
<keyword evidence="5 6" id="KW-0472">Membrane</keyword>
<feature type="transmembrane region" description="Helical" evidence="6">
    <location>
        <begin position="401"/>
        <end position="418"/>
    </location>
</feature>
<feature type="transmembrane region" description="Helical" evidence="6">
    <location>
        <begin position="99"/>
        <end position="119"/>
    </location>
</feature>
<organism evidence="7 8">
    <name type="scientific">Alicyclobacillus macrosporangiidus</name>
    <dbReference type="NCBI Taxonomy" id="392015"/>
    <lineage>
        <taxon>Bacteria</taxon>
        <taxon>Bacillati</taxon>
        <taxon>Bacillota</taxon>
        <taxon>Bacilli</taxon>
        <taxon>Bacillales</taxon>
        <taxon>Alicyclobacillaceae</taxon>
        <taxon>Alicyclobacillus</taxon>
    </lineage>
</organism>
<keyword evidence="3 6" id="KW-0812">Transmembrane</keyword>
<dbReference type="Pfam" id="PF03169">
    <property type="entry name" value="OPT"/>
    <property type="match status" value="1"/>
</dbReference>
<evidence type="ECO:0000256" key="6">
    <source>
        <dbReference type="SAM" id="Phobius"/>
    </source>
</evidence>
<feature type="transmembrane region" description="Helical" evidence="6">
    <location>
        <begin position="336"/>
        <end position="366"/>
    </location>
</feature>
<evidence type="ECO:0000256" key="2">
    <source>
        <dbReference type="ARBA" id="ARBA00022448"/>
    </source>
</evidence>
<keyword evidence="8" id="KW-1185">Reference proteome</keyword>
<evidence type="ECO:0000313" key="7">
    <source>
        <dbReference type="EMBL" id="SFV09282.1"/>
    </source>
</evidence>
<feature type="transmembrane region" description="Helical" evidence="6">
    <location>
        <begin position="72"/>
        <end position="93"/>
    </location>
</feature>
<feature type="transmembrane region" description="Helical" evidence="6">
    <location>
        <begin position="513"/>
        <end position="534"/>
    </location>
</feature>